<reference evidence="5 7" key="2">
    <citation type="submission" date="2017-02" db="EMBL/GenBank/DDBJ databases">
        <title>Amycolatopsis azurea DSM 43854 draft genome.</title>
        <authorList>
            <person name="Mayilraj S."/>
        </authorList>
    </citation>
    <scope>NUCLEOTIDE SEQUENCE [LARGE SCALE GENOMIC DNA]</scope>
    <source>
        <strain evidence="5 7">DSM 43854</strain>
    </source>
</reference>
<dbReference type="Gene3D" id="1.10.10.10">
    <property type="entry name" value="Winged helix-like DNA-binding domain superfamily/Winged helix DNA-binding domain"/>
    <property type="match status" value="1"/>
</dbReference>
<evidence type="ECO:0000313" key="6">
    <source>
        <dbReference type="Proteomes" id="UP000014137"/>
    </source>
</evidence>
<keyword evidence="2" id="KW-0804">Transcription</keyword>
<dbReference type="SUPFAM" id="SSF55781">
    <property type="entry name" value="GAF domain-like"/>
    <property type="match status" value="1"/>
</dbReference>
<dbReference type="InterPro" id="IPR005561">
    <property type="entry name" value="ANTAR"/>
</dbReference>
<dbReference type="InterPro" id="IPR011006">
    <property type="entry name" value="CheY-like_superfamily"/>
</dbReference>
<dbReference type="Pfam" id="PF03861">
    <property type="entry name" value="ANTAR"/>
    <property type="match status" value="1"/>
</dbReference>
<dbReference type="GO" id="GO:0003723">
    <property type="term" value="F:RNA binding"/>
    <property type="evidence" value="ECO:0007669"/>
    <property type="project" value="InterPro"/>
</dbReference>
<feature type="domain" description="ANTAR" evidence="3">
    <location>
        <begin position="169"/>
        <end position="230"/>
    </location>
</feature>
<keyword evidence="1" id="KW-0805">Transcription regulation</keyword>
<dbReference type="RefSeq" id="WP_005166302.1">
    <property type="nucleotide sequence ID" value="NZ_ANMG01000085.1"/>
</dbReference>
<gene>
    <name evidence="5" type="ORF">B0293_23590</name>
    <name evidence="4" type="ORF">C791_7875</name>
</gene>
<name>M2PTM7_9PSEU</name>
<dbReference type="SUPFAM" id="SSF52172">
    <property type="entry name" value="CheY-like"/>
    <property type="match status" value="1"/>
</dbReference>
<dbReference type="PATRIC" id="fig|1238180.3.peg.7348"/>
<dbReference type="InterPro" id="IPR012074">
    <property type="entry name" value="GAF_ANTAR"/>
</dbReference>
<dbReference type="Proteomes" id="UP000014137">
    <property type="component" value="Unassembled WGS sequence"/>
</dbReference>
<evidence type="ECO:0000313" key="4">
    <source>
        <dbReference type="EMBL" id="EMD22875.1"/>
    </source>
</evidence>
<comment type="caution">
    <text evidence="4">The sequence shown here is derived from an EMBL/GenBank/DDBJ whole genome shotgun (WGS) entry which is preliminary data.</text>
</comment>
<evidence type="ECO:0000256" key="1">
    <source>
        <dbReference type="ARBA" id="ARBA00023015"/>
    </source>
</evidence>
<dbReference type="Proteomes" id="UP000188551">
    <property type="component" value="Unassembled WGS sequence"/>
</dbReference>
<dbReference type="PROSITE" id="PS50921">
    <property type="entry name" value="ANTAR"/>
    <property type="match status" value="1"/>
</dbReference>
<dbReference type="Gene3D" id="3.30.450.40">
    <property type="match status" value="1"/>
</dbReference>
<dbReference type="SMART" id="SM01012">
    <property type="entry name" value="ANTAR"/>
    <property type="match status" value="1"/>
</dbReference>
<dbReference type="EMBL" id="MUXN01000017">
    <property type="protein sequence ID" value="OOC04245.1"/>
    <property type="molecule type" value="Genomic_DNA"/>
</dbReference>
<reference evidence="4 6" key="1">
    <citation type="submission" date="2012-10" db="EMBL/GenBank/DDBJ databases">
        <title>Genome assembly of Amycolatopsis azurea DSM 43854.</title>
        <authorList>
            <person name="Khatri I."/>
            <person name="Kaur I."/>
            <person name="Subramanian S."/>
            <person name="Mayilraj S."/>
        </authorList>
    </citation>
    <scope>NUCLEOTIDE SEQUENCE [LARGE SCALE GENOMIC DNA]</scope>
    <source>
        <strain evidence="4 6">DSM 43854</strain>
    </source>
</reference>
<evidence type="ECO:0000256" key="2">
    <source>
        <dbReference type="ARBA" id="ARBA00023163"/>
    </source>
</evidence>
<proteinExistence type="predicted"/>
<dbReference type="PIRSF" id="PIRSF036625">
    <property type="entry name" value="GAF_ANTAR"/>
    <property type="match status" value="1"/>
</dbReference>
<evidence type="ECO:0000313" key="7">
    <source>
        <dbReference type="Proteomes" id="UP000188551"/>
    </source>
</evidence>
<accession>M2PTM7</accession>
<dbReference type="InterPro" id="IPR029016">
    <property type="entry name" value="GAF-like_dom_sf"/>
</dbReference>
<dbReference type="AlphaFoldDB" id="M2PTM7"/>
<dbReference type="EMBL" id="ANMG01000085">
    <property type="protein sequence ID" value="EMD22875.1"/>
    <property type="molecule type" value="Genomic_DNA"/>
</dbReference>
<keyword evidence="7" id="KW-1185">Reference proteome</keyword>
<evidence type="ECO:0000259" key="3">
    <source>
        <dbReference type="PROSITE" id="PS50921"/>
    </source>
</evidence>
<protein>
    <submittedName>
        <fullName evidence="5">ANTAR domain-containing protein</fullName>
    </submittedName>
</protein>
<dbReference type="InterPro" id="IPR036388">
    <property type="entry name" value="WH-like_DNA-bd_sf"/>
</dbReference>
<organism evidence="4 6">
    <name type="scientific">Amycolatopsis azurea DSM 43854</name>
    <dbReference type="NCBI Taxonomy" id="1238180"/>
    <lineage>
        <taxon>Bacteria</taxon>
        <taxon>Bacillati</taxon>
        <taxon>Actinomycetota</taxon>
        <taxon>Actinomycetes</taxon>
        <taxon>Pseudonocardiales</taxon>
        <taxon>Pseudonocardiaceae</taxon>
        <taxon>Amycolatopsis</taxon>
    </lineage>
</organism>
<sequence length="250" mass="27107">MPQNREEWIAETLVELADTLVPALDPASFWPVVADRYTRLVASASVRLAVAGENPGGQMVVHTDERLGEPPLDGLFAREGPGFDCHSTGVPVVNARLEEATARWPRLAPAALSLGYRSVHAFPFNRREDILGSVTILTTGMAPLPSADIRIASALADVATIGMLNHRAIAKLTETSSQLQGALTSRVPIEQAKGLVSARLEVSPSEAFLLMRRYARSHNQRISEVSEKLVARRLTASGLLEERAKASRRS</sequence>
<evidence type="ECO:0000313" key="5">
    <source>
        <dbReference type="EMBL" id="OOC04245.1"/>
    </source>
</evidence>